<keyword evidence="10" id="KW-0472">Membrane</keyword>
<feature type="domain" description="Signal transduction histidine kinase subgroup 3 dimerisation and phosphoacceptor" evidence="12">
    <location>
        <begin position="178"/>
        <end position="243"/>
    </location>
</feature>
<keyword evidence="7" id="KW-0067">ATP-binding</keyword>
<name>A0ABX2F1C3_9PSEU</name>
<evidence type="ECO:0000256" key="5">
    <source>
        <dbReference type="ARBA" id="ARBA00022741"/>
    </source>
</evidence>
<evidence type="ECO:0000259" key="11">
    <source>
        <dbReference type="Pfam" id="PF02518"/>
    </source>
</evidence>
<accession>A0ABX2F1C3</accession>
<dbReference type="Pfam" id="PF07730">
    <property type="entry name" value="HisKA_3"/>
    <property type="match status" value="1"/>
</dbReference>
<keyword evidence="14" id="KW-1185">Reference proteome</keyword>
<feature type="transmembrane region" description="Helical" evidence="10">
    <location>
        <begin position="31"/>
        <end position="49"/>
    </location>
</feature>
<dbReference type="InterPro" id="IPR011712">
    <property type="entry name" value="Sig_transdc_His_kin_sub3_dim/P"/>
</dbReference>
<feature type="transmembrane region" description="Helical" evidence="10">
    <location>
        <begin position="128"/>
        <end position="146"/>
    </location>
</feature>
<dbReference type="EMBL" id="JAAATY010000004">
    <property type="protein sequence ID" value="NRN64678.1"/>
    <property type="molecule type" value="Genomic_DNA"/>
</dbReference>
<evidence type="ECO:0000256" key="1">
    <source>
        <dbReference type="ARBA" id="ARBA00000085"/>
    </source>
</evidence>
<keyword evidence="10" id="KW-0812">Transmembrane</keyword>
<evidence type="ECO:0000256" key="9">
    <source>
        <dbReference type="SAM" id="MobiDB-lite"/>
    </source>
</evidence>
<dbReference type="PANTHER" id="PTHR24421">
    <property type="entry name" value="NITRATE/NITRITE SENSOR PROTEIN NARX-RELATED"/>
    <property type="match status" value="1"/>
</dbReference>
<feature type="transmembrane region" description="Helical" evidence="10">
    <location>
        <begin position="80"/>
        <end position="98"/>
    </location>
</feature>
<reference evidence="13 14" key="1">
    <citation type="submission" date="2020-01" db="EMBL/GenBank/DDBJ databases">
        <title>Kibdelosporangium persica a novel Actinomycetes from a hot desert in Iran.</title>
        <authorList>
            <person name="Safaei N."/>
            <person name="Zaburannyi N."/>
            <person name="Mueller R."/>
            <person name="Wink J."/>
        </authorList>
    </citation>
    <scope>NUCLEOTIDE SEQUENCE [LARGE SCALE GENOMIC DNA]</scope>
    <source>
        <strain evidence="13 14">4NS15</strain>
    </source>
</reference>
<keyword evidence="10" id="KW-1133">Transmembrane helix</keyword>
<dbReference type="PANTHER" id="PTHR24421:SF10">
    <property type="entry name" value="NITRATE_NITRITE SENSOR PROTEIN NARQ"/>
    <property type="match status" value="1"/>
</dbReference>
<dbReference type="EC" id="2.7.13.3" evidence="2"/>
<dbReference type="Pfam" id="PF02518">
    <property type="entry name" value="HATPase_c"/>
    <property type="match status" value="1"/>
</dbReference>
<proteinExistence type="predicted"/>
<dbReference type="Proteomes" id="UP000763557">
    <property type="component" value="Unassembled WGS sequence"/>
</dbReference>
<keyword evidence="3" id="KW-0597">Phosphoprotein</keyword>
<evidence type="ECO:0000256" key="3">
    <source>
        <dbReference type="ARBA" id="ARBA00022553"/>
    </source>
</evidence>
<gene>
    <name evidence="13" type="ORF">GC106_18840</name>
</gene>
<evidence type="ECO:0000259" key="12">
    <source>
        <dbReference type="Pfam" id="PF07730"/>
    </source>
</evidence>
<feature type="domain" description="Histidine kinase/HSP90-like ATPase" evidence="11">
    <location>
        <begin position="280"/>
        <end position="369"/>
    </location>
</feature>
<dbReference type="Gene3D" id="3.30.565.10">
    <property type="entry name" value="Histidine kinase-like ATPase, C-terminal domain"/>
    <property type="match status" value="1"/>
</dbReference>
<evidence type="ECO:0000313" key="14">
    <source>
        <dbReference type="Proteomes" id="UP000763557"/>
    </source>
</evidence>
<evidence type="ECO:0000256" key="10">
    <source>
        <dbReference type="SAM" id="Phobius"/>
    </source>
</evidence>
<sequence>MMPFVRATTLWALTALPVVWAALTARPTRLAVWEAAAYLAVLAVTVALVRRRPVTALALAIAAWQVCFFSRATVDTTLGAIALAAGIVAIGFLAGRHATTGHQGVVVLVVAMGSAIIGGLVTTGGADTALAAVTGSAVLAVVPWSIGRYRRQYAEMIQAGWDRAELWEREAEQARTRERARLAAEMHDLVGHELAQAALSVGVLEVTATLPAEHREAARAARAGVTAAAERLADAVRLLRAEQEETVESVQDIVDRARRSGLHVDLVADDTGQPDAVIARTIHRVIAESITNAIKHAPGAPVAVRLERAADGFELHVVNGPAHRTPTEAAGSGHGLLGLSERVTLVGGRFDAGPRPGGGFEVSAYLPDKPITTVAPGSYRKHVEQRVRHSARRTVLLAAGISAGVVISVLGYLVFDAATSVLEPADYHRLRIGQTESEVTTVLPARTRVDNPDSRPAPPDGSSCRYYSTHANPFDERRHDLYRLCFRDGVLVGKDLLTAVP</sequence>
<dbReference type="InterPro" id="IPR003594">
    <property type="entry name" value="HATPase_dom"/>
</dbReference>
<comment type="catalytic activity">
    <reaction evidence="1">
        <text>ATP + protein L-histidine = ADP + protein N-phospho-L-histidine.</text>
        <dbReference type="EC" id="2.7.13.3"/>
    </reaction>
</comment>
<feature type="transmembrane region" description="Helical" evidence="10">
    <location>
        <begin position="105"/>
        <end position="122"/>
    </location>
</feature>
<feature type="transmembrane region" description="Helical" evidence="10">
    <location>
        <begin position="395"/>
        <end position="415"/>
    </location>
</feature>
<protein>
    <recommendedName>
        <fullName evidence="2">histidine kinase</fullName>
        <ecNumber evidence="2">2.7.13.3</ecNumber>
    </recommendedName>
</protein>
<evidence type="ECO:0000256" key="4">
    <source>
        <dbReference type="ARBA" id="ARBA00022679"/>
    </source>
</evidence>
<dbReference type="GO" id="GO:0016301">
    <property type="term" value="F:kinase activity"/>
    <property type="evidence" value="ECO:0007669"/>
    <property type="project" value="UniProtKB-KW"/>
</dbReference>
<dbReference type="CDD" id="cd16917">
    <property type="entry name" value="HATPase_UhpB-NarQ-NarX-like"/>
    <property type="match status" value="1"/>
</dbReference>
<evidence type="ECO:0000256" key="7">
    <source>
        <dbReference type="ARBA" id="ARBA00022840"/>
    </source>
</evidence>
<feature type="region of interest" description="Disordered" evidence="9">
    <location>
        <begin position="446"/>
        <end position="466"/>
    </location>
</feature>
<keyword evidence="8" id="KW-0902">Two-component regulatory system</keyword>
<evidence type="ECO:0000256" key="2">
    <source>
        <dbReference type="ARBA" id="ARBA00012438"/>
    </source>
</evidence>
<keyword evidence="4" id="KW-0808">Transferase</keyword>
<evidence type="ECO:0000256" key="6">
    <source>
        <dbReference type="ARBA" id="ARBA00022777"/>
    </source>
</evidence>
<keyword evidence="5" id="KW-0547">Nucleotide-binding</keyword>
<evidence type="ECO:0000313" key="13">
    <source>
        <dbReference type="EMBL" id="NRN64678.1"/>
    </source>
</evidence>
<comment type="caution">
    <text evidence="13">The sequence shown here is derived from an EMBL/GenBank/DDBJ whole genome shotgun (WGS) entry which is preliminary data.</text>
</comment>
<evidence type="ECO:0000256" key="8">
    <source>
        <dbReference type="ARBA" id="ARBA00023012"/>
    </source>
</evidence>
<dbReference type="InterPro" id="IPR050482">
    <property type="entry name" value="Sensor_HK_TwoCompSys"/>
</dbReference>
<organism evidence="13 14">
    <name type="scientific">Kibdelosporangium persicum</name>
    <dbReference type="NCBI Taxonomy" id="2698649"/>
    <lineage>
        <taxon>Bacteria</taxon>
        <taxon>Bacillati</taxon>
        <taxon>Actinomycetota</taxon>
        <taxon>Actinomycetes</taxon>
        <taxon>Pseudonocardiales</taxon>
        <taxon>Pseudonocardiaceae</taxon>
        <taxon>Kibdelosporangium</taxon>
    </lineage>
</organism>
<keyword evidence="6 13" id="KW-0418">Kinase</keyword>
<dbReference type="SUPFAM" id="SSF55874">
    <property type="entry name" value="ATPase domain of HSP90 chaperone/DNA topoisomerase II/histidine kinase"/>
    <property type="match status" value="1"/>
</dbReference>
<dbReference type="InterPro" id="IPR036890">
    <property type="entry name" value="HATPase_C_sf"/>
</dbReference>